<dbReference type="Proteomes" id="UP000310685">
    <property type="component" value="Unassembled WGS sequence"/>
</dbReference>
<organism evidence="3 4">
    <name type="scientific">Wallemia mellicola</name>
    <dbReference type="NCBI Taxonomy" id="1708541"/>
    <lineage>
        <taxon>Eukaryota</taxon>
        <taxon>Fungi</taxon>
        <taxon>Dikarya</taxon>
        <taxon>Basidiomycota</taxon>
        <taxon>Wallemiomycotina</taxon>
        <taxon>Wallemiomycetes</taxon>
        <taxon>Wallemiales</taxon>
        <taxon>Wallemiaceae</taxon>
        <taxon>Wallemia</taxon>
    </lineage>
</organism>
<evidence type="ECO:0000259" key="2">
    <source>
        <dbReference type="Pfam" id="PF17979"/>
    </source>
</evidence>
<proteinExistence type="predicted"/>
<accession>A0A4T0MEC3</accession>
<sequence length="231" mass="25793">MEVPELVSDTSSVYQSSPEIQPFDKSHDMGTLANDMLELDYLLISACISCNPNNTTGFVCPTPFSIITKKTKKNVENWHTNLIRGDKFREIGIRNHEECTGCHRFIPSRIPNLNNCSCCGSYSCDSINPNGCSRNFKITPLECKKPPKLPPNSLNWILSNHNAATLLRKYETVDNLLGAVVQVLPKSGENARILSNGMVKKLDDNICSNCVWKDVVVDGLHLLWKHTNSSK</sequence>
<dbReference type="EMBL" id="SPRC01000007">
    <property type="protein sequence ID" value="TIB81479.1"/>
    <property type="molecule type" value="Genomic_DNA"/>
</dbReference>
<feature type="domain" description="E3 ubiquitin-protein ligase CHFR cysteine rich" evidence="2">
    <location>
        <begin position="94"/>
        <end position="211"/>
    </location>
</feature>
<protein>
    <recommendedName>
        <fullName evidence="2">E3 ubiquitin-protein ligase CHFR cysteine rich domain-containing protein</fullName>
    </recommendedName>
</protein>
<reference evidence="3 4" key="1">
    <citation type="submission" date="2019-03" db="EMBL/GenBank/DDBJ databases">
        <title>Sequencing 25 genomes of Wallemia mellicola.</title>
        <authorList>
            <person name="Gostincar C."/>
        </authorList>
    </citation>
    <scope>NUCLEOTIDE SEQUENCE [LARGE SCALE GENOMIC DNA]</scope>
    <source>
        <strain evidence="3 4">EXF-6152</strain>
    </source>
</reference>
<evidence type="ECO:0000313" key="3">
    <source>
        <dbReference type="EMBL" id="TIB81479.1"/>
    </source>
</evidence>
<dbReference type="InterPro" id="IPR040909">
    <property type="entry name" value="CHFR_Znf-CRD"/>
</dbReference>
<evidence type="ECO:0000313" key="4">
    <source>
        <dbReference type="Proteomes" id="UP000310685"/>
    </source>
</evidence>
<comment type="caution">
    <text evidence="3">The sequence shown here is derived from an EMBL/GenBank/DDBJ whole genome shotgun (WGS) entry which is preliminary data.</text>
</comment>
<dbReference type="AlphaFoldDB" id="A0A4T0MEC3"/>
<dbReference type="Pfam" id="PF17979">
    <property type="entry name" value="zf-CRD"/>
    <property type="match status" value="1"/>
</dbReference>
<evidence type="ECO:0000256" key="1">
    <source>
        <dbReference type="SAM" id="MobiDB-lite"/>
    </source>
</evidence>
<feature type="region of interest" description="Disordered" evidence="1">
    <location>
        <begin position="1"/>
        <end position="22"/>
    </location>
</feature>
<name>A0A4T0MEC3_9BASI</name>
<gene>
    <name evidence="3" type="ORF">E3Q22_01034</name>
</gene>
<feature type="compositionally biased region" description="Polar residues" evidence="1">
    <location>
        <begin position="8"/>
        <end position="19"/>
    </location>
</feature>